<name>A0A143WQ13_9ENTR</name>
<evidence type="ECO:0000256" key="6">
    <source>
        <dbReference type="ARBA" id="ARBA00023098"/>
    </source>
</evidence>
<dbReference type="Pfam" id="PF01648">
    <property type="entry name" value="ACPS"/>
    <property type="match status" value="1"/>
</dbReference>
<sequence>MAIIGIGIDIVEIERIELILCRSGDRLARRILTLSEWRLYQQHNQPIRFLAKRFAIKEAASKALGNGIRNGIAFNQFKICNDALGKPLLRLFDQAATLANRLGITSIHVTVADERQYAYATVIFEQ</sequence>
<comment type="function">
    <text evidence="9">Transfers the 4'-phosphopantetheine moiety from coenzyme A to the 'Ser-36' of acyl-carrier-protein.</text>
</comment>
<evidence type="ECO:0000256" key="3">
    <source>
        <dbReference type="ARBA" id="ARBA00022723"/>
    </source>
</evidence>
<evidence type="ECO:0000256" key="9">
    <source>
        <dbReference type="ARBA" id="ARBA00054726"/>
    </source>
</evidence>
<dbReference type="GO" id="GO:0008897">
    <property type="term" value="F:holo-[acyl-carrier-protein] synthase activity"/>
    <property type="evidence" value="ECO:0007669"/>
    <property type="project" value="UniProtKB-UniRule"/>
</dbReference>
<evidence type="ECO:0000256" key="4">
    <source>
        <dbReference type="ARBA" id="ARBA00022832"/>
    </source>
</evidence>
<keyword evidence="2 10" id="KW-0808">Transferase</keyword>
<feature type="binding site" evidence="10">
    <location>
        <position position="9"/>
    </location>
    <ligand>
        <name>Mg(2+)</name>
        <dbReference type="ChEBI" id="CHEBI:18420"/>
    </ligand>
</feature>
<keyword evidence="7 10" id="KW-0275">Fatty acid biosynthesis</keyword>
<comment type="function">
    <text evidence="10">Transfers the 4'-phosphopantetheine moiety from coenzyme A to a Ser of acyl-carrier-protein.</text>
</comment>
<evidence type="ECO:0000256" key="7">
    <source>
        <dbReference type="ARBA" id="ARBA00023160"/>
    </source>
</evidence>
<keyword evidence="5 10" id="KW-0460">Magnesium</keyword>
<keyword evidence="4 10" id="KW-0276">Fatty acid metabolism</keyword>
<protein>
    <recommendedName>
        <fullName evidence="10">Holo-[acyl-carrier-protein] synthase</fullName>
        <shortName evidence="10">Holo-ACP synthase</shortName>
        <ecNumber evidence="10">2.7.8.7</ecNumber>
    </recommendedName>
    <alternativeName>
        <fullName evidence="10">4'-phosphopantetheinyl transferase AcpS</fullName>
    </alternativeName>
</protein>
<keyword evidence="1 10" id="KW-0444">Lipid biosynthesis</keyword>
<dbReference type="GO" id="GO:0006633">
    <property type="term" value="P:fatty acid biosynthetic process"/>
    <property type="evidence" value="ECO:0007669"/>
    <property type="project" value="UniProtKB-UniRule"/>
</dbReference>
<dbReference type="RefSeq" id="WP_067497325.1">
    <property type="nucleotide sequence ID" value="NZ_LN999832.1"/>
</dbReference>
<keyword evidence="10" id="KW-0963">Cytoplasm</keyword>
<dbReference type="SUPFAM" id="SSF56214">
    <property type="entry name" value="4'-phosphopantetheinyl transferase"/>
    <property type="match status" value="1"/>
</dbReference>
<evidence type="ECO:0000256" key="2">
    <source>
        <dbReference type="ARBA" id="ARBA00022679"/>
    </source>
</evidence>
<dbReference type="InterPro" id="IPR037143">
    <property type="entry name" value="4-PPantetheinyl_Trfase_dom_sf"/>
</dbReference>
<dbReference type="NCBIfam" id="TIGR00556">
    <property type="entry name" value="pantethn_trn"/>
    <property type="match status" value="1"/>
</dbReference>
<dbReference type="STRING" id="1070130.FVIR_GE00007"/>
<dbReference type="FunFam" id="3.90.470.20:FF:000001">
    <property type="entry name" value="Holo-[acyl-carrier-protein] synthase"/>
    <property type="match status" value="1"/>
</dbReference>
<evidence type="ECO:0000256" key="8">
    <source>
        <dbReference type="ARBA" id="ARBA00050875"/>
    </source>
</evidence>
<dbReference type="KEGG" id="ged:FVIR_GE00007"/>
<evidence type="ECO:0000313" key="12">
    <source>
        <dbReference type="EMBL" id="CUX95701.1"/>
    </source>
</evidence>
<dbReference type="EC" id="2.7.8.7" evidence="10"/>
<dbReference type="HAMAP" id="MF_00101">
    <property type="entry name" value="AcpS"/>
    <property type="match status" value="1"/>
</dbReference>
<dbReference type="NCBIfam" id="TIGR00516">
    <property type="entry name" value="acpS"/>
    <property type="match status" value="1"/>
</dbReference>
<evidence type="ECO:0000256" key="10">
    <source>
        <dbReference type="HAMAP-Rule" id="MF_00101"/>
    </source>
</evidence>
<dbReference type="PATRIC" id="fig|1070130.3.peg.8"/>
<feature type="domain" description="4'-phosphopantetheinyl transferase" evidence="11">
    <location>
        <begin position="5"/>
        <end position="115"/>
    </location>
</feature>
<organism evidence="12 13">
    <name type="scientific">Candidatus Gullanella endobia</name>
    <dbReference type="NCBI Taxonomy" id="1070130"/>
    <lineage>
        <taxon>Bacteria</taxon>
        <taxon>Pseudomonadati</taxon>
        <taxon>Pseudomonadota</taxon>
        <taxon>Gammaproteobacteria</taxon>
        <taxon>Enterobacterales</taxon>
        <taxon>Enterobacteriaceae</taxon>
        <taxon>Candidatus Gullanella</taxon>
    </lineage>
</organism>
<dbReference type="GO" id="GO:0005737">
    <property type="term" value="C:cytoplasm"/>
    <property type="evidence" value="ECO:0007669"/>
    <property type="project" value="UniProtKB-SubCell"/>
</dbReference>
<dbReference type="InterPro" id="IPR004568">
    <property type="entry name" value="Ppantetheine-prot_Trfase_dom"/>
</dbReference>
<evidence type="ECO:0000256" key="1">
    <source>
        <dbReference type="ARBA" id="ARBA00022516"/>
    </source>
</evidence>
<dbReference type="GO" id="GO:0000287">
    <property type="term" value="F:magnesium ion binding"/>
    <property type="evidence" value="ECO:0007669"/>
    <property type="project" value="UniProtKB-UniRule"/>
</dbReference>
<feature type="binding site" evidence="10">
    <location>
        <position position="58"/>
    </location>
    <ligand>
        <name>Mg(2+)</name>
        <dbReference type="ChEBI" id="CHEBI:18420"/>
    </ligand>
</feature>
<evidence type="ECO:0000259" key="11">
    <source>
        <dbReference type="Pfam" id="PF01648"/>
    </source>
</evidence>
<dbReference type="Gene3D" id="3.90.470.20">
    <property type="entry name" value="4'-phosphopantetheinyl transferase domain"/>
    <property type="match status" value="1"/>
</dbReference>
<comment type="subcellular location">
    <subcellularLocation>
        <location evidence="10">Cytoplasm</location>
    </subcellularLocation>
</comment>
<evidence type="ECO:0000313" key="13">
    <source>
        <dbReference type="Proteomes" id="UP000095665"/>
    </source>
</evidence>
<proteinExistence type="inferred from homology"/>
<dbReference type="Proteomes" id="UP000095665">
    <property type="component" value="Chromosome I"/>
</dbReference>
<comment type="cofactor">
    <cofactor evidence="10">
        <name>Mg(2+)</name>
        <dbReference type="ChEBI" id="CHEBI:18420"/>
    </cofactor>
</comment>
<comment type="catalytic activity">
    <reaction evidence="8 10">
        <text>apo-[ACP] + CoA = holo-[ACP] + adenosine 3',5'-bisphosphate + H(+)</text>
        <dbReference type="Rhea" id="RHEA:12068"/>
        <dbReference type="Rhea" id="RHEA-COMP:9685"/>
        <dbReference type="Rhea" id="RHEA-COMP:9690"/>
        <dbReference type="ChEBI" id="CHEBI:15378"/>
        <dbReference type="ChEBI" id="CHEBI:29999"/>
        <dbReference type="ChEBI" id="CHEBI:57287"/>
        <dbReference type="ChEBI" id="CHEBI:58343"/>
        <dbReference type="ChEBI" id="CHEBI:64479"/>
        <dbReference type="EC" id="2.7.8.7"/>
    </reaction>
</comment>
<comment type="similarity">
    <text evidence="10">Belongs to the P-Pant transferase superfamily. AcpS family.</text>
</comment>
<gene>
    <name evidence="10 12" type="primary">acpS</name>
    <name evidence="12" type="ORF">FVIR_GE00007</name>
</gene>
<dbReference type="InterPro" id="IPR008278">
    <property type="entry name" value="4-PPantetheinyl_Trfase_dom"/>
</dbReference>
<dbReference type="InterPro" id="IPR002582">
    <property type="entry name" value="ACPS"/>
</dbReference>
<accession>A0A143WQ13</accession>
<keyword evidence="6 10" id="KW-0443">Lipid metabolism</keyword>
<keyword evidence="3 10" id="KW-0479">Metal-binding</keyword>
<reference evidence="13" key="1">
    <citation type="submission" date="2016-01" db="EMBL/GenBank/DDBJ databases">
        <authorList>
            <person name="Husnik F."/>
        </authorList>
    </citation>
    <scope>NUCLEOTIDE SEQUENCE [LARGE SCALE GENOMIC DNA]</scope>
</reference>
<dbReference type="OrthoDB" id="517356at2"/>
<evidence type="ECO:0000256" key="5">
    <source>
        <dbReference type="ARBA" id="ARBA00022842"/>
    </source>
</evidence>
<keyword evidence="13" id="KW-1185">Reference proteome</keyword>
<dbReference type="AlphaFoldDB" id="A0A143WQ13"/>
<dbReference type="EMBL" id="LN999832">
    <property type="protein sequence ID" value="CUX95701.1"/>
    <property type="molecule type" value="Genomic_DNA"/>
</dbReference>